<feature type="domain" description="Ribonuclease H2 subunit B wHTH" evidence="7">
    <location>
        <begin position="122"/>
        <end position="324"/>
    </location>
</feature>
<dbReference type="CDD" id="cd09270">
    <property type="entry name" value="RNase_H2-B"/>
    <property type="match status" value="1"/>
</dbReference>
<evidence type="ECO:0000313" key="9">
    <source>
        <dbReference type="EMBL" id="KAJ5541328.1"/>
    </source>
</evidence>
<evidence type="ECO:0000256" key="4">
    <source>
        <dbReference type="ARBA" id="ARBA00024778"/>
    </source>
</evidence>
<dbReference type="Pfam" id="PF17745">
    <property type="entry name" value="Ydr279_N"/>
    <property type="match status" value="1"/>
</dbReference>
<feature type="compositionally biased region" description="Basic and acidic residues" evidence="6">
    <location>
        <begin position="384"/>
        <end position="404"/>
    </location>
</feature>
<dbReference type="Gene3D" id="1.10.20.120">
    <property type="match status" value="1"/>
</dbReference>
<evidence type="ECO:0000256" key="1">
    <source>
        <dbReference type="ARBA" id="ARBA00004123"/>
    </source>
</evidence>
<feature type="compositionally biased region" description="Low complexity" evidence="6">
    <location>
        <begin position="261"/>
        <end position="277"/>
    </location>
</feature>
<comment type="caution">
    <text evidence="9">The sequence shown here is derived from an EMBL/GenBank/DDBJ whole genome shotgun (WGS) entry which is preliminary data.</text>
</comment>
<dbReference type="GO" id="GO:0005654">
    <property type="term" value="C:nucleoplasm"/>
    <property type="evidence" value="ECO:0007669"/>
    <property type="project" value="TreeGrafter"/>
</dbReference>
<dbReference type="Pfam" id="PF09468">
    <property type="entry name" value="RNase_H2-Ydr279"/>
    <property type="match status" value="1"/>
</dbReference>
<dbReference type="GO" id="GO:0006401">
    <property type="term" value="P:RNA catabolic process"/>
    <property type="evidence" value="ECO:0007669"/>
    <property type="project" value="TreeGrafter"/>
</dbReference>
<dbReference type="PANTHER" id="PTHR13383:SF11">
    <property type="entry name" value="RIBONUCLEASE H2 SUBUNIT B"/>
    <property type="match status" value="1"/>
</dbReference>
<accession>A0AAD6CW70</accession>
<evidence type="ECO:0000256" key="6">
    <source>
        <dbReference type="SAM" id="MobiDB-lite"/>
    </source>
</evidence>
<feature type="region of interest" description="Disordered" evidence="6">
    <location>
        <begin position="1"/>
        <end position="27"/>
    </location>
</feature>
<evidence type="ECO:0000259" key="7">
    <source>
        <dbReference type="Pfam" id="PF09468"/>
    </source>
</evidence>
<dbReference type="GO" id="GO:0032299">
    <property type="term" value="C:ribonuclease H2 complex"/>
    <property type="evidence" value="ECO:0007669"/>
    <property type="project" value="InterPro"/>
</dbReference>
<dbReference type="PANTHER" id="PTHR13383">
    <property type="entry name" value="RIBONUCLEASE H2 SUBUNIT B"/>
    <property type="match status" value="1"/>
</dbReference>
<organism evidence="9 10">
    <name type="scientific">Penicillium frequentans</name>
    <dbReference type="NCBI Taxonomy" id="3151616"/>
    <lineage>
        <taxon>Eukaryota</taxon>
        <taxon>Fungi</taxon>
        <taxon>Dikarya</taxon>
        <taxon>Ascomycota</taxon>
        <taxon>Pezizomycotina</taxon>
        <taxon>Eurotiomycetes</taxon>
        <taxon>Eurotiomycetidae</taxon>
        <taxon>Eurotiales</taxon>
        <taxon>Aspergillaceae</taxon>
        <taxon>Penicillium</taxon>
    </lineage>
</organism>
<name>A0AAD6CW70_9EURO</name>
<dbReference type="Proteomes" id="UP001220324">
    <property type="component" value="Unassembled WGS sequence"/>
</dbReference>
<dbReference type="InterPro" id="IPR041195">
    <property type="entry name" value="Rnh202_N"/>
</dbReference>
<evidence type="ECO:0000256" key="3">
    <source>
        <dbReference type="ARBA" id="ARBA00023242"/>
    </source>
</evidence>
<feature type="compositionally biased region" description="Polar residues" evidence="6">
    <location>
        <begin position="237"/>
        <end position="254"/>
    </location>
</feature>
<comment type="subcellular location">
    <subcellularLocation>
        <location evidence="1">Nucleus</location>
    </subcellularLocation>
</comment>
<evidence type="ECO:0000313" key="10">
    <source>
        <dbReference type="Proteomes" id="UP001220324"/>
    </source>
</evidence>
<evidence type="ECO:0000256" key="2">
    <source>
        <dbReference type="ARBA" id="ARBA00019062"/>
    </source>
</evidence>
<reference evidence="9 10" key="1">
    <citation type="journal article" date="2023" name="IMA Fungus">
        <title>Comparative genomic study of the Penicillium genus elucidates a diverse pangenome and 15 lateral gene transfer events.</title>
        <authorList>
            <person name="Petersen C."/>
            <person name="Sorensen T."/>
            <person name="Nielsen M.R."/>
            <person name="Sondergaard T.E."/>
            <person name="Sorensen J.L."/>
            <person name="Fitzpatrick D.A."/>
            <person name="Frisvad J.C."/>
            <person name="Nielsen K.L."/>
        </authorList>
    </citation>
    <scope>NUCLEOTIDE SEQUENCE [LARGE SCALE GENOMIC DNA]</scope>
    <source>
        <strain evidence="9 10">IBT 35679</strain>
    </source>
</reference>
<dbReference type="EMBL" id="JAQIZZ010000005">
    <property type="protein sequence ID" value="KAJ5541328.1"/>
    <property type="molecule type" value="Genomic_DNA"/>
</dbReference>
<comment type="function">
    <text evidence="4">Non catalytic subunit of RNase H2, an endonuclease that specifically degrades the RNA of RNA:DNA hybrids. Participates in DNA replication, possibly by mediating the removal of lagging-strand Okazaki fragment RNA primers during DNA replication. Mediates the excision of single ribonucleotides from DNA:RNA duplexes.</text>
</comment>
<feature type="domain" description="Rnh202 triple barrel" evidence="8">
    <location>
        <begin position="32"/>
        <end position="119"/>
    </location>
</feature>
<evidence type="ECO:0000256" key="5">
    <source>
        <dbReference type="ARBA" id="ARBA00033464"/>
    </source>
</evidence>
<evidence type="ECO:0000259" key="8">
    <source>
        <dbReference type="Pfam" id="PF17745"/>
    </source>
</evidence>
<keyword evidence="10" id="KW-1185">Reference proteome</keyword>
<keyword evidence="3" id="KW-0539">Nucleus</keyword>
<feature type="region of interest" description="Disordered" evidence="6">
    <location>
        <begin position="233"/>
        <end position="291"/>
    </location>
</feature>
<sequence length="425" mass="46946">MPRTRSAAPAEQPKSTEHKNLMAAERPSKTFVLPASTSADARLVSLPNPQSTELNRYFFCPERGLFEFTVVAAPSHQPRSILFTPCAREPISVSDIEKPTPSTGSISKKADLLVATPIDPVFFLVPLLSPSSKSGQSLYQPLDDIIDSNDDLPPHLRHVLYDDKFRNTLLARAEAICDTVEAGDEKMLRFNETKLLKELIAKAERMATQGLPPSLEERFIRQALAAPLMSVKRDDVVTSQTPNAKENDGETSTNSDERQDSPSTMTTTTTTPSVSTPAGESTPVPQPAGEDSSFAENVARLLRISTALAFMKESYLPKALRTRIDELLAAPESPLDFKPLTDRLKELVELRAEAHSSRTMSDFSRKRGLDEEEVEARAEKKRKKDEEDKKAKASESRGVRDLKKVNTTGMKKMSDFFGKAAAKKT</sequence>
<gene>
    <name evidence="9" type="ORF">N7494_006404</name>
</gene>
<dbReference type="AlphaFoldDB" id="A0AAD6CW70"/>
<dbReference type="InterPro" id="IPR040456">
    <property type="entry name" value="RNase_H2_suB"/>
</dbReference>
<proteinExistence type="predicted"/>
<dbReference type="InterPro" id="IPR019024">
    <property type="entry name" value="RNase_H2_suB_wHTH"/>
</dbReference>
<protein>
    <recommendedName>
        <fullName evidence="2">Ribonuclease H2 subunit B</fullName>
    </recommendedName>
    <alternativeName>
        <fullName evidence="5">Ribonuclease HI subunit B</fullName>
    </alternativeName>
</protein>
<feature type="region of interest" description="Disordered" evidence="6">
    <location>
        <begin position="355"/>
        <end position="406"/>
    </location>
</feature>